<feature type="non-terminal residue" evidence="1">
    <location>
        <position position="1"/>
    </location>
</feature>
<protein>
    <submittedName>
        <fullName evidence="1">Uncharacterized protein</fullName>
    </submittedName>
</protein>
<organism evidence="1 2">
    <name type="scientific">Trifolium medium</name>
    <dbReference type="NCBI Taxonomy" id="97028"/>
    <lineage>
        <taxon>Eukaryota</taxon>
        <taxon>Viridiplantae</taxon>
        <taxon>Streptophyta</taxon>
        <taxon>Embryophyta</taxon>
        <taxon>Tracheophyta</taxon>
        <taxon>Spermatophyta</taxon>
        <taxon>Magnoliopsida</taxon>
        <taxon>eudicotyledons</taxon>
        <taxon>Gunneridae</taxon>
        <taxon>Pentapetalae</taxon>
        <taxon>rosids</taxon>
        <taxon>fabids</taxon>
        <taxon>Fabales</taxon>
        <taxon>Fabaceae</taxon>
        <taxon>Papilionoideae</taxon>
        <taxon>50 kb inversion clade</taxon>
        <taxon>NPAAA clade</taxon>
        <taxon>Hologalegina</taxon>
        <taxon>IRL clade</taxon>
        <taxon>Trifolieae</taxon>
        <taxon>Trifolium</taxon>
    </lineage>
</organism>
<dbReference type="EMBL" id="LXQA011145906">
    <property type="protein sequence ID" value="MCI86624.1"/>
    <property type="molecule type" value="Genomic_DNA"/>
</dbReference>
<proteinExistence type="predicted"/>
<comment type="caution">
    <text evidence="1">The sequence shown here is derived from an EMBL/GenBank/DDBJ whole genome shotgun (WGS) entry which is preliminary data.</text>
</comment>
<dbReference type="AlphaFoldDB" id="A0A392VE18"/>
<evidence type="ECO:0000313" key="1">
    <source>
        <dbReference type="EMBL" id="MCI86624.1"/>
    </source>
</evidence>
<reference evidence="1 2" key="1">
    <citation type="journal article" date="2018" name="Front. Plant Sci.">
        <title>Red Clover (Trifolium pratense) and Zigzag Clover (T. medium) - A Picture of Genomic Similarities and Differences.</title>
        <authorList>
            <person name="Dluhosova J."/>
            <person name="Istvanek J."/>
            <person name="Nedelnik J."/>
            <person name="Repkova J."/>
        </authorList>
    </citation>
    <scope>NUCLEOTIDE SEQUENCE [LARGE SCALE GENOMIC DNA]</scope>
    <source>
        <strain evidence="2">cv. 10/8</strain>
        <tissue evidence="1">Leaf</tissue>
    </source>
</reference>
<name>A0A392VE18_9FABA</name>
<sequence>VAATSDDVGVNSQSVVLISFDVVCKRESPLSAHYEVDVMEVVWAYAL</sequence>
<keyword evidence="2" id="KW-1185">Reference proteome</keyword>
<dbReference type="Proteomes" id="UP000265520">
    <property type="component" value="Unassembled WGS sequence"/>
</dbReference>
<accession>A0A392VE18</accession>
<evidence type="ECO:0000313" key="2">
    <source>
        <dbReference type="Proteomes" id="UP000265520"/>
    </source>
</evidence>